<feature type="transmembrane region" description="Helical" evidence="14">
    <location>
        <begin position="163"/>
        <end position="185"/>
    </location>
</feature>
<keyword evidence="8" id="KW-0547">Nucleotide-binding</keyword>
<evidence type="ECO:0000256" key="2">
    <source>
        <dbReference type="ARBA" id="ARBA00004651"/>
    </source>
</evidence>
<feature type="domain" description="Histidine kinase" evidence="15">
    <location>
        <begin position="258"/>
        <end position="477"/>
    </location>
</feature>
<evidence type="ECO:0000313" key="17">
    <source>
        <dbReference type="EMBL" id="OKP81708.1"/>
    </source>
</evidence>
<dbReference type="Pfam" id="PF02518">
    <property type="entry name" value="HATPase_c"/>
    <property type="match status" value="1"/>
</dbReference>
<dbReference type="CDD" id="cd06225">
    <property type="entry name" value="HAMP"/>
    <property type="match status" value="1"/>
</dbReference>
<dbReference type="PROSITE" id="PS50109">
    <property type="entry name" value="HIS_KIN"/>
    <property type="match status" value="1"/>
</dbReference>
<keyword evidence="7 14" id="KW-0812">Transmembrane</keyword>
<dbReference type="InterPro" id="IPR004358">
    <property type="entry name" value="Sig_transdc_His_kin-like_C"/>
</dbReference>
<dbReference type="PANTHER" id="PTHR45528">
    <property type="entry name" value="SENSOR HISTIDINE KINASE CPXA"/>
    <property type="match status" value="1"/>
</dbReference>
<evidence type="ECO:0000256" key="13">
    <source>
        <dbReference type="ARBA" id="ARBA00023136"/>
    </source>
</evidence>
<dbReference type="Proteomes" id="UP000186058">
    <property type="component" value="Unassembled WGS sequence"/>
</dbReference>
<dbReference type="InterPro" id="IPR036097">
    <property type="entry name" value="HisK_dim/P_sf"/>
</dbReference>
<comment type="subcellular location">
    <subcellularLocation>
        <location evidence="2">Cell membrane</location>
        <topology evidence="2">Multi-pass membrane protein</topology>
    </subcellularLocation>
</comment>
<dbReference type="Pfam" id="PF00672">
    <property type="entry name" value="HAMP"/>
    <property type="match status" value="1"/>
</dbReference>
<dbReference type="CDD" id="cd00082">
    <property type="entry name" value="HisKA"/>
    <property type="match status" value="1"/>
</dbReference>
<evidence type="ECO:0000256" key="4">
    <source>
        <dbReference type="ARBA" id="ARBA00022475"/>
    </source>
</evidence>
<evidence type="ECO:0000259" key="15">
    <source>
        <dbReference type="PROSITE" id="PS50109"/>
    </source>
</evidence>
<evidence type="ECO:0000256" key="7">
    <source>
        <dbReference type="ARBA" id="ARBA00022692"/>
    </source>
</evidence>
<dbReference type="SUPFAM" id="SSF47384">
    <property type="entry name" value="Homodimeric domain of signal transducing histidine kinase"/>
    <property type="match status" value="1"/>
</dbReference>
<comment type="caution">
    <text evidence="17">The sequence shown here is derived from an EMBL/GenBank/DDBJ whole genome shotgun (WGS) entry which is preliminary data.</text>
</comment>
<keyword evidence="18" id="KW-1185">Reference proteome</keyword>
<evidence type="ECO:0000256" key="11">
    <source>
        <dbReference type="ARBA" id="ARBA00022989"/>
    </source>
</evidence>
<dbReference type="EC" id="2.7.13.3" evidence="3"/>
<evidence type="ECO:0000313" key="18">
    <source>
        <dbReference type="Proteomes" id="UP000186058"/>
    </source>
</evidence>
<keyword evidence="11 14" id="KW-1133">Transmembrane helix</keyword>
<keyword evidence="9 17" id="KW-0418">Kinase</keyword>
<evidence type="ECO:0000256" key="9">
    <source>
        <dbReference type="ARBA" id="ARBA00022777"/>
    </source>
</evidence>
<dbReference type="InterPro" id="IPR050398">
    <property type="entry name" value="HssS/ArlS-like"/>
</dbReference>
<dbReference type="PRINTS" id="PR00344">
    <property type="entry name" value="BCTRLSENSOR"/>
</dbReference>
<dbReference type="InterPro" id="IPR003594">
    <property type="entry name" value="HATPase_dom"/>
</dbReference>
<organism evidence="17 18">
    <name type="scientific">Paenibacillus helianthi</name>
    <dbReference type="NCBI Taxonomy" id="1349432"/>
    <lineage>
        <taxon>Bacteria</taxon>
        <taxon>Bacillati</taxon>
        <taxon>Bacillota</taxon>
        <taxon>Bacilli</taxon>
        <taxon>Bacillales</taxon>
        <taxon>Paenibacillaceae</taxon>
        <taxon>Paenibacillus</taxon>
    </lineage>
</organism>
<evidence type="ECO:0000256" key="8">
    <source>
        <dbReference type="ARBA" id="ARBA00022741"/>
    </source>
</evidence>
<dbReference type="SMART" id="SM00304">
    <property type="entry name" value="HAMP"/>
    <property type="match status" value="1"/>
</dbReference>
<dbReference type="InterPro" id="IPR003661">
    <property type="entry name" value="HisK_dim/P_dom"/>
</dbReference>
<keyword evidence="10" id="KW-0067">ATP-binding</keyword>
<dbReference type="Gene3D" id="3.30.565.10">
    <property type="entry name" value="Histidine kinase-like ATPase, C-terminal domain"/>
    <property type="match status" value="1"/>
</dbReference>
<evidence type="ECO:0000256" key="14">
    <source>
        <dbReference type="SAM" id="Phobius"/>
    </source>
</evidence>
<keyword evidence="4" id="KW-1003">Cell membrane</keyword>
<dbReference type="SMART" id="SM00388">
    <property type="entry name" value="HisKA"/>
    <property type="match status" value="1"/>
</dbReference>
<protein>
    <recommendedName>
        <fullName evidence="3">histidine kinase</fullName>
        <ecNumber evidence="3">2.7.13.3</ecNumber>
    </recommendedName>
</protein>
<accession>A0ABX3EI89</accession>
<evidence type="ECO:0000256" key="5">
    <source>
        <dbReference type="ARBA" id="ARBA00022553"/>
    </source>
</evidence>
<evidence type="ECO:0000256" key="10">
    <source>
        <dbReference type="ARBA" id="ARBA00022840"/>
    </source>
</evidence>
<feature type="domain" description="HAMP" evidence="16">
    <location>
        <begin position="191"/>
        <end position="243"/>
    </location>
</feature>
<evidence type="ECO:0000256" key="12">
    <source>
        <dbReference type="ARBA" id="ARBA00023012"/>
    </source>
</evidence>
<dbReference type="SUPFAM" id="SSF158472">
    <property type="entry name" value="HAMP domain-like"/>
    <property type="match status" value="1"/>
</dbReference>
<dbReference type="InterPro" id="IPR036890">
    <property type="entry name" value="HATPase_C_sf"/>
</dbReference>
<keyword evidence="6" id="KW-0808">Transferase</keyword>
<name>A0ABX3EI89_9BACL</name>
<evidence type="ECO:0000256" key="6">
    <source>
        <dbReference type="ARBA" id="ARBA00022679"/>
    </source>
</evidence>
<feature type="transmembrane region" description="Helical" evidence="14">
    <location>
        <begin position="12"/>
        <end position="34"/>
    </location>
</feature>
<evidence type="ECO:0000256" key="1">
    <source>
        <dbReference type="ARBA" id="ARBA00000085"/>
    </source>
</evidence>
<evidence type="ECO:0000256" key="3">
    <source>
        <dbReference type="ARBA" id="ARBA00012438"/>
    </source>
</evidence>
<dbReference type="Gene3D" id="6.10.340.10">
    <property type="match status" value="1"/>
</dbReference>
<dbReference type="GO" id="GO:0016301">
    <property type="term" value="F:kinase activity"/>
    <property type="evidence" value="ECO:0007669"/>
    <property type="project" value="UniProtKB-KW"/>
</dbReference>
<dbReference type="EMBL" id="LVWI01000075">
    <property type="protein sequence ID" value="OKP81708.1"/>
    <property type="molecule type" value="Genomic_DNA"/>
</dbReference>
<dbReference type="PROSITE" id="PS50885">
    <property type="entry name" value="HAMP"/>
    <property type="match status" value="1"/>
</dbReference>
<keyword evidence="13 14" id="KW-0472">Membrane</keyword>
<dbReference type="SMART" id="SM00387">
    <property type="entry name" value="HATPase_c"/>
    <property type="match status" value="1"/>
</dbReference>
<dbReference type="Gene3D" id="1.10.287.130">
    <property type="match status" value="1"/>
</dbReference>
<dbReference type="InterPro" id="IPR003660">
    <property type="entry name" value="HAMP_dom"/>
</dbReference>
<dbReference type="PANTHER" id="PTHR45528:SF1">
    <property type="entry name" value="SENSOR HISTIDINE KINASE CPXA"/>
    <property type="match status" value="1"/>
</dbReference>
<dbReference type="SUPFAM" id="SSF55874">
    <property type="entry name" value="ATPase domain of HSP90 chaperone/DNA topoisomerase II/histidine kinase"/>
    <property type="match status" value="1"/>
</dbReference>
<evidence type="ECO:0000259" key="16">
    <source>
        <dbReference type="PROSITE" id="PS50885"/>
    </source>
</evidence>
<dbReference type="Pfam" id="PF00512">
    <property type="entry name" value="HisKA"/>
    <property type="match status" value="1"/>
</dbReference>
<comment type="catalytic activity">
    <reaction evidence="1">
        <text>ATP + protein L-histidine = ADP + protein N-phospho-L-histidine.</text>
        <dbReference type="EC" id="2.7.13.3"/>
    </reaction>
</comment>
<keyword evidence="12" id="KW-0902">Two-component regulatory system</keyword>
<dbReference type="InterPro" id="IPR005467">
    <property type="entry name" value="His_kinase_dom"/>
</dbReference>
<proteinExistence type="predicted"/>
<sequence>MTIKRRLFISNILMIVIPVLISLLIIFVGGEIIFRASQDGVQKDDQFYDSRDDLIHKAKQFLENGTQQEQAKTKTALEQVLQKNELSLNIYSSEKNIFSFGTLNIRYTEELTGAIWALKGEGSASLNNEEVYAEKMNVNGKTYTVIIFNIISDFNYEDFPPEIIMFVILFFLGIIVAIILTNRFLTRFVFKRIKLPLDTLVDGVHQLRDGNLDVRIHYENKDEFASICEDFNDMAVRLKESLQLIQKQDENRKELLAGISHDLRSPLTSVRAYSEGLLDGVAQTPESQQNYIRMIKTKAEDIDRMVAKISLFSKMDLGDYPYDPEPLEVNQEILSLVKATAEEYRENGLEVNITALAENVLIFADPVQLNSVFSNILENSLKYKNKEHGHVNIRTEAKGNEVFIYLSDDGPGVPVEALEKLFDVFYRSDPSRNNPNKGSGLGLAITAKAVDRMGGSIHAELSSADGLCMVIKLPVLSKGAIA</sequence>
<keyword evidence="5" id="KW-0597">Phosphoprotein</keyword>
<gene>
    <name evidence="17" type="ORF">A3844_25610</name>
</gene>
<reference evidence="17 18" key="1">
    <citation type="submission" date="2016-03" db="EMBL/GenBank/DDBJ databases">
        <authorList>
            <person name="Sant'Anna F.H."/>
            <person name="Ambrosini A."/>
            <person name="Souza R."/>
            <person name="Bach E."/>
            <person name="Fernandes G."/>
            <person name="Balsanelli E."/>
            <person name="Baura V.A."/>
            <person name="Souza E.M."/>
            <person name="Passaglia L."/>
        </authorList>
    </citation>
    <scope>NUCLEOTIDE SEQUENCE [LARGE SCALE GENOMIC DNA]</scope>
    <source>
        <strain evidence="17 18">P26E</strain>
    </source>
</reference>